<evidence type="ECO:0000313" key="3">
    <source>
        <dbReference type="Proteomes" id="UP000611762"/>
    </source>
</evidence>
<feature type="transmembrane region" description="Helical" evidence="1">
    <location>
        <begin position="90"/>
        <end position="107"/>
    </location>
</feature>
<dbReference type="AlphaFoldDB" id="A0A926DLI5"/>
<organism evidence="2 3">
    <name type="scientific">Congzhengia minquanensis</name>
    <dbReference type="NCBI Taxonomy" id="2763657"/>
    <lineage>
        <taxon>Bacteria</taxon>
        <taxon>Bacillati</taxon>
        <taxon>Bacillota</taxon>
        <taxon>Clostridia</taxon>
        <taxon>Eubacteriales</taxon>
        <taxon>Oscillospiraceae</taxon>
        <taxon>Congzhengia</taxon>
    </lineage>
</organism>
<comment type="caution">
    <text evidence="2">The sequence shown here is derived from an EMBL/GenBank/DDBJ whole genome shotgun (WGS) entry which is preliminary data.</text>
</comment>
<gene>
    <name evidence="2" type="ORF">H8698_09360</name>
</gene>
<dbReference type="RefSeq" id="WP_249313120.1">
    <property type="nucleotide sequence ID" value="NZ_JACRSU010000003.1"/>
</dbReference>
<dbReference type="Proteomes" id="UP000611762">
    <property type="component" value="Unassembled WGS sequence"/>
</dbReference>
<protein>
    <submittedName>
        <fullName evidence="2">DUF2975 domain-containing protein</fullName>
    </submittedName>
</protein>
<keyword evidence="1" id="KW-0812">Transmembrane</keyword>
<name>A0A926DLI5_9FIRM</name>
<dbReference type="InterPro" id="IPR021354">
    <property type="entry name" value="DUF2975"/>
</dbReference>
<evidence type="ECO:0000313" key="2">
    <source>
        <dbReference type="EMBL" id="MBC8541180.1"/>
    </source>
</evidence>
<keyword evidence="3" id="KW-1185">Reference proteome</keyword>
<dbReference type="Pfam" id="PF11188">
    <property type="entry name" value="DUF2975"/>
    <property type="match status" value="1"/>
</dbReference>
<feature type="transmembrane region" description="Helical" evidence="1">
    <location>
        <begin position="48"/>
        <end position="70"/>
    </location>
</feature>
<feature type="transmembrane region" description="Helical" evidence="1">
    <location>
        <begin position="113"/>
        <end position="134"/>
    </location>
</feature>
<reference evidence="2" key="1">
    <citation type="submission" date="2020-08" db="EMBL/GenBank/DDBJ databases">
        <title>Genome public.</title>
        <authorList>
            <person name="Liu C."/>
            <person name="Sun Q."/>
        </authorList>
    </citation>
    <scope>NUCLEOTIDE SEQUENCE</scope>
    <source>
        <strain evidence="2">H8</strain>
    </source>
</reference>
<accession>A0A926DLI5</accession>
<proteinExistence type="predicted"/>
<keyword evidence="1" id="KW-1133">Transmembrane helix</keyword>
<evidence type="ECO:0000256" key="1">
    <source>
        <dbReference type="SAM" id="Phobius"/>
    </source>
</evidence>
<feature type="transmembrane region" description="Helical" evidence="1">
    <location>
        <begin position="12"/>
        <end position="33"/>
    </location>
</feature>
<keyword evidence="1" id="KW-0472">Membrane</keyword>
<sequence length="152" mass="17207">MYKNTVTHYVTKVLVDIMFYGGIVCVAAVPWLTKYLCFLLDKPADSQFYYITSAILFASGICAVFILLNLKQMFQTLLGGNPFVEKNISAFRRMAAACGVISFIFTIKCFLLFSLATVIIVLVFAIGALFCLTLKDIFKQAMYYKEEHDWTV</sequence>
<dbReference type="EMBL" id="JACRSU010000003">
    <property type="protein sequence ID" value="MBC8541180.1"/>
    <property type="molecule type" value="Genomic_DNA"/>
</dbReference>